<proteinExistence type="predicted"/>
<sequence>MGNSTSNLNRPHFFLHRNFLGEQDLAILFNTKRCQYQCKFCALPYKSSRTWIGTESILAQFEYVISEMKHSLSSLDRFTIANEGSVFDERTFPTEALFDIIAAVNCLPRLAKLVIETRLEFLDVNRLQQLKTITSKRIDILTGFESLDEHIREEILGKREPLESFQLGLDKIAKFDCELTTYVLFKPSPYMTDAEAIVEAERSIDYVAESCNRRNIPFTIRLNPMYVAEKTPWANLAKSLDNYQPPKLTDVYTLANKKKSEGMKVYLGLTSEGLSAKENTYRGREDFSSQILKQAIIANTP</sequence>
<evidence type="ECO:0000313" key="2">
    <source>
        <dbReference type="EMBL" id="MCC0178543.1"/>
    </source>
</evidence>
<evidence type="ECO:0000259" key="1">
    <source>
        <dbReference type="SMART" id="SM00729"/>
    </source>
</evidence>
<dbReference type="RefSeq" id="WP_229641641.1">
    <property type="nucleotide sequence ID" value="NZ_JADWDC010000046.1"/>
</dbReference>
<dbReference type="InterPro" id="IPR058240">
    <property type="entry name" value="rSAM_sf"/>
</dbReference>
<comment type="caution">
    <text evidence="2">The sequence shown here is derived from an EMBL/GenBank/DDBJ whole genome shotgun (WGS) entry which is preliminary data.</text>
</comment>
<name>A0A964FJ91_9CYAN</name>
<dbReference type="Proteomes" id="UP000729733">
    <property type="component" value="Unassembled WGS sequence"/>
</dbReference>
<dbReference type="InterPro" id="IPR006638">
    <property type="entry name" value="Elp3/MiaA/NifB-like_rSAM"/>
</dbReference>
<organism evidence="2 3">
    <name type="scientific">Waterburya agarophytonicola KI4</name>
    <dbReference type="NCBI Taxonomy" id="2874699"/>
    <lineage>
        <taxon>Bacteria</taxon>
        <taxon>Bacillati</taxon>
        <taxon>Cyanobacteriota</taxon>
        <taxon>Cyanophyceae</taxon>
        <taxon>Pleurocapsales</taxon>
        <taxon>Hyellaceae</taxon>
        <taxon>Waterburya</taxon>
        <taxon>Waterburya agarophytonicola</taxon>
    </lineage>
</organism>
<evidence type="ECO:0000313" key="3">
    <source>
        <dbReference type="Proteomes" id="UP000729733"/>
    </source>
</evidence>
<dbReference type="PIRSF" id="PIRSF004954">
    <property type="entry name" value="Radical_SAM"/>
    <property type="match status" value="1"/>
</dbReference>
<protein>
    <submittedName>
        <fullName evidence="2">Radical SAM protein</fullName>
    </submittedName>
</protein>
<dbReference type="EMBL" id="JADWDC010000046">
    <property type="protein sequence ID" value="MCC0178543.1"/>
    <property type="molecule type" value="Genomic_DNA"/>
</dbReference>
<gene>
    <name evidence="2" type="ORF">I4641_16330</name>
</gene>
<dbReference type="AlphaFoldDB" id="A0A964FJ91"/>
<dbReference type="GO" id="GO:0003824">
    <property type="term" value="F:catalytic activity"/>
    <property type="evidence" value="ECO:0007669"/>
    <property type="project" value="InterPro"/>
</dbReference>
<feature type="domain" description="Elp3/MiaA/NifB-like radical SAM core" evidence="1">
    <location>
        <begin position="24"/>
        <end position="254"/>
    </location>
</feature>
<dbReference type="SUPFAM" id="SSF102114">
    <property type="entry name" value="Radical SAM enzymes"/>
    <property type="match status" value="1"/>
</dbReference>
<dbReference type="SMART" id="SM00729">
    <property type="entry name" value="Elp3"/>
    <property type="match status" value="1"/>
</dbReference>
<reference evidence="2" key="1">
    <citation type="journal article" date="2021" name="Antonie Van Leeuwenhoek">
        <title>Draft genome and description of Waterburya agarophytonicola gen. nov. sp. nov. (Pleurocapsales, Cyanobacteria): a seaweed symbiont.</title>
        <authorList>
            <person name="Bonthond G."/>
            <person name="Shalygin S."/>
            <person name="Bayer T."/>
            <person name="Weinberger F."/>
        </authorList>
    </citation>
    <scope>NUCLEOTIDE SEQUENCE</scope>
    <source>
        <strain evidence="2">KI4</strain>
    </source>
</reference>
<dbReference type="GO" id="GO:0051536">
    <property type="term" value="F:iron-sulfur cluster binding"/>
    <property type="evidence" value="ECO:0007669"/>
    <property type="project" value="InterPro"/>
</dbReference>
<keyword evidence="3" id="KW-1185">Reference proteome</keyword>
<accession>A0A964FJ91</accession>
<dbReference type="InterPro" id="IPR005909">
    <property type="entry name" value="RaSEA"/>
</dbReference>